<feature type="transmembrane region" description="Helical" evidence="1">
    <location>
        <begin position="16"/>
        <end position="36"/>
    </location>
</feature>
<evidence type="ECO:0000256" key="1">
    <source>
        <dbReference type="SAM" id="Phobius"/>
    </source>
</evidence>
<evidence type="ECO:0000313" key="2">
    <source>
        <dbReference type="EMBL" id="MDZ4910189.1"/>
    </source>
</evidence>
<name>A0AAW9HWT1_CLOPF</name>
<feature type="transmembrane region" description="Helical" evidence="1">
    <location>
        <begin position="183"/>
        <end position="207"/>
    </location>
</feature>
<gene>
    <name evidence="2" type="ORF">GNF68_14225</name>
</gene>
<sequence length="246" mass="27139">MLNSTNNFFKFLKKSAVVSLCTVMTIVTIPCINVFADELTTKNNDQTTKDERDIYSEKFEETVSIEGISYTYKYHYNENGDKSISILNNKTSTVETVTYDDESSNIYLDDEKIADVQTVDDDTDGSVITRSKRSTNGGFKCLGTRHKKITWKKAMTTGALAAVIATVMGGVGGIVILGKSAVVGLIIGSCGGVTLGTIASGSAGGTLHWTAWKKATRYIDHFKIDWSFRAPTDERYGTYHYYYSVK</sequence>
<organism evidence="2 3">
    <name type="scientific">Clostridium perfringens</name>
    <dbReference type="NCBI Taxonomy" id="1502"/>
    <lineage>
        <taxon>Bacteria</taxon>
        <taxon>Bacillati</taxon>
        <taxon>Bacillota</taxon>
        <taxon>Clostridia</taxon>
        <taxon>Eubacteriales</taxon>
        <taxon>Clostridiaceae</taxon>
        <taxon>Clostridium</taxon>
    </lineage>
</organism>
<proteinExistence type="predicted"/>
<evidence type="ECO:0000313" key="3">
    <source>
        <dbReference type="Proteomes" id="UP001288778"/>
    </source>
</evidence>
<feature type="transmembrane region" description="Helical" evidence="1">
    <location>
        <begin position="154"/>
        <end position="177"/>
    </location>
</feature>
<keyword evidence="1" id="KW-1133">Transmembrane helix</keyword>
<accession>A0AAW9HWT1</accession>
<keyword evidence="1" id="KW-0812">Transmembrane</keyword>
<comment type="caution">
    <text evidence="2">The sequence shown here is derived from an EMBL/GenBank/DDBJ whole genome shotgun (WGS) entry which is preliminary data.</text>
</comment>
<dbReference type="Proteomes" id="UP001288778">
    <property type="component" value="Unassembled WGS sequence"/>
</dbReference>
<protein>
    <submittedName>
        <fullName evidence="2">Uncharacterized protein</fullName>
    </submittedName>
</protein>
<reference evidence="2" key="1">
    <citation type="submission" date="2019-11" db="EMBL/GenBank/DDBJ databases">
        <title>Characterization of Clostridium perfringens isolates from swine manure treated agricultural soils.</title>
        <authorList>
            <person name="Wushke S.T."/>
        </authorList>
    </citation>
    <scope>NUCLEOTIDE SEQUENCE</scope>
    <source>
        <strain evidence="2">X94</strain>
    </source>
</reference>
<dbReference type="EMBL" id="WNUI01000073">
    <property type="protein sequence ID" value="MDZ4910189.1"/>
    <property type="molecule type" value="Genomic_DNA"/>
</dbReference>
<keyword evidence="1" id="KW-0472">Membrane</keyword>
<dbReference type="RefSeq" id="WP_322395502.1">
    <property type="nucleotide sequence ID" value="NZ_WNUI01000073.1"/>
</dbReference>
<dbReference type="AlphaFoldDB" id="A0AAW9HWT1"/>